<dbReference type="OrthoDB" id="9801219at2"/>
<proteinExistence type="inferred from homology"/>
<dbReference type="CDD" id="cd01164">
    <property type="entry name" value="FruK_PfkB_like"/>
    <property type="match status" value="1"/>
</dbReference>
<dbReference type="EMBL" id="SFCC01000011">
    <property type="protein sequence ID" value="RZQ61727.1"/>
    <property type="molecule type" value="Genomic_DNA"/>
</dbReference>
<dbReference type="InterPro" id="IPR017583">
    <property type="entry name" value="Tagatose/fructose_Pkinase"/>
</dbReference>
<dbReference type="InterPro" id="IPR011611">
    <property type="entry name" value="PfkB_dom"/>
</dbReference>
<keyword evidence="2 6" id="KW-0808">Transferase</keyword>
<dbReference type="GO" id="GO:0008443">
    <property type="term" value="F:phosphofructokinase activity"/>
    <property type="evidence" value="ECO:0007669"/>
    <property type="project" value="TreeGrafter"/>
</dbReference>
<dbReference type="RefSeq" id="WP_130477459.1">
    <property type="nucleotide sequence ID" value="NZ_SFCC01000011.1"/>
</dbReference>
<dbReference type="Proteomes" id="UP000292003">
    <property type="component" value="Unassembled WGS sequence"/>
</dbReference>
<dbReference type="Pfam" id="PF00294">
    <property type="entry name" value="PfkB"/>
    <property type="match status" value="1"/>
</dbReference>
<evidence type="ECO:0000256" key="5">
    <source>
        <dbReference type="ARBA" id="ARBA00022840"/>
    </source>
</evidence>
<dbReference type="NCBIfam" id="TIGR03168">
    <property type="entry name" value="1-PFK"/>
    <property type="match status" value="1"/>
</dbReference>
<dbReference type="PANTHER" id="PTHR46566:SF5">
    <property type="entry name" value="1-PHOSPHOFRUCTOKINASE"/>
    <property type="match status" value="1"/>
</dbReference>
<evidence type="ECO:0000256" key="1">
    <source>
        <dbReference type="ARBA" id="ARBA00010688"/>
    </source>
</evidence>
<gene>
    <name evidence="8" type="ORF">EWH70_22490</name>
</gene>
<feature type="domain" description="Carbohydrate kinase PfkB" evidence="7">
    <location>
        <begin position="12"/>
        <end position="281"/>
    </location>
</feature>
<evidence type="ECO:0000256" key="2">
    <source>
        <dbReference type="ARBA" id="ARBA00022679"/>
    </source>
</evidence>
<dbReference type="PROSITE" id="PS00583">
    <property type="entry name" value="PFKB_KINASES_1"/>
    <property type="match status" value="1"/>
</dbReference>
<dbReference type="AlphaFoldDB" id="A0A4Q7J415"/>
<dbReference type="InterPro" id="IPR029056">
    <property type="entry name" value="Ribokinase-like"/>
</dbReference>
<evidence type="ECO:0000313" key="9">
    <source>
        <dbReference type="Proteomes" id="UP000292003"/>
    </source>
</evidence>
<evidence type="ECO:0000259" key="7">
    <source>
        <dbReference type="Pfam" id="PF00294"/>
    </source>
</evidence>
<organism evidence="8 9">
    <name type="scientific">Amycolatopsis suaedae</name>
    <dbReference type="NCBI Taxonomy" id="2510978"/>
    <lineage>
        <taxon>Bacteria</taxon>
        <taxon>Bacillati</taxon>
        <taxon>Actinomycetota</taxon>
        <taxon>Actinomycetes</taxon>
        <taxon>Pseudonocardiales</taxon>
        <taxon>Pseudonocardiaceae</taxon>
        <taxon>Amycolatopsis</taxon>
    </lineage>
</organism>
<name>A0A4Q7J415_9PSEU</name>
<evidence type="ECO:0000256" key="3">
    <source>
        <dbReference type="ARBA" id="ARBA00022741"/>
    </source>
</evidence>
<dbReference type="GO" id="GO:0005524">
    <property type="term" value="F:ATP binding"/>
    <property type="evidence" value="ECO:0007669"/>
    <property type="project" value="UniProtKB-KW"/>
</dbReference>
<dbReference type="PIRSF" id="PIRSF000535">
    <property type="entry name" value="1PFK/6PFK/LacC"/>
    <property type="match status" value="1"/>
</dbReference>
<reference evidence="8 9" key="1">
    <citation type="submission" date="2019-02" db="EMBL/GenBank/DDBJ databases">
        <title>Draft genome sequence of Amycolatopsis sp. 8-3EHSu isolated from roots of Suaeda maritima.</title>
        <authorList>
            <person name="Duangmal K."/>
            <person name="Chantavorakit T."/>
        </authorList>
    </citation>
    <scope>NUCLEOTIDE SEQUENCE [LARGE SCALE GENOMIC DNA]</scope>
    <source>
        <strain evidence="8 9">8-3EHSu</strain>
    </source>
</reference>
<protein>
    <submittedName>
        <fullName evidence="8">1-phosphofructokinase</fullName>
    </submittedName>
</protein>
<evidence type="ECO:0000256" key="4">
    <source>
        <dbReference type="ARBA" id="ARBA00022777"/>
    </source>
</evidence>
<keyword evidence="4 8" id="KW-0418">Kinase</keyword>
<comment type="caution">
    <text evidence="8">The sequence shown here is derived from an EMBL/GenBank/DDBJ whole genome shotgun (WGS) entry which is preliminary data.</text>
</comment>
<comment type="similarity">
    <text evidence="1">Belongs to the carbohydrate kinase PfkB family.</text>
</comment>
<evidence type="ECO:0000313" key="8">
    <source>
        <dbReference type="EMBL" id="RZQ61727.1"/>
    </source>
</evidence>
<accession>A0A4Q7J415</accession>
<keyword evidence="3" id="KW-0547">Nucleotide-binding</keyword>
<dbReference type="Gene3D" id="3.40.1190.20">
    <property type="match status" value="1"/>
</dbReference>
<dbReference type="SUPFAM" id="SSF53613">
    <property type="entry name" value="Ribokinase-like"/>
    <property type="match status" value="1"/>
</dbReference>
<keyword evidence="5" id="KW-0067">ATP-binding</keyword>
<evidence type="ECO:0000256" key="6">
    <source>
        <dbReference type="PIRNR" id="PIRNR000535"/>
    </source>
</evidence>
<keyword evidence="9" id="KW-1185">Reference proteome</keyword>
<dbReference type="GO" id="GO:0005829">
    <property type="term" value="C:cytosol"/>
    <property type="evidence" value="ECO:0007669"/>
    <property type="project" value="TreeGrafter"/>
</dbReference>
<sequence>MILTVTPNPALDVTYRVPRLVPGGVVKADRVYRRAGGKGVNVARVLHSLGVPTLAVLPVGGSDGRAVVEELDSSGLAYQTVEVAGPTRRTVTVVSTADSTETLVSEPGEPPSDVEWAALLDVVRGRIGEASVLVSSGSLPPGAPVDAHAQLLALAAEHGVPSVLDTSGEPLLAGLAGRPAVVKPNADELRQVIGSDEPLRAMEMLRDAGAGAVVASFGARGMMARCADGTWLATPSRSLTGNATGAGDAAVAGIAEALAGGTPDWPGLLRRVVALSASAVLGPLAGDIDHAYLEAELPAVTVEEIG</sequence>
<dbReference type="PANTHER" id="PTHR46566">
    <property type="entry name" value="1-PHOSPHOFRUCTOKINASE-RELATED"/>
    <property type="match status" value="1"/>
</dbReference>
<dbReference type="InterPro" id="IPR002173">
    <property type="entry name" value="Carboh/pur_kinase_PfkB_CS"/>
</dbReference>